<protein>
    <recommendedName>
        <fullName evidence="6">Phospholipase</fullName>
        <ecNumber evidence="6">3.1.4.4</ecNumber>
    </recommendedName>
</protein>
<organism evidence="9">
    <name type="scientific">Aphanomyces invadans</name>
    <dbReference type="NCBI Taxonomy" id="157072"/>
    <lineage>
        <taxon>Eukaryota</taxon>
        <taxon>Sar</taxon>
        <taxon>Stramenopiles</taxon>
        <taxon>Oomycota</taxon>
        <taxon>Saprolegniomycetes</taxon>
        <taxon>Saprolegniales</taxon>
        <taxon>Verrucalvaceae</taxon>
        <taxon>Aphanomyces</taxon>
    </lineage>
</organism>
<dbReference type="OrthoDB" id="14911at2759"/>
<dbReference type="GO" id="GO:0005886">
    <property type="term" value="C:plasma membrane"/>
    <property type="evidence" value="ECO:0007669"/>
    <property type="project" value="TreeGrafter"/>
</dbReference>
<dbReference type="EMBL" id="KI913975">
    <property type="protein sequence ID" value="ETV96779.1"/>
    <property type="molecule type" value="Genomic_DNA"/>
</dbReference>
<accession>A0A024TRY8</accession>
<dbReference type="InterPro" id="IPR016555">
    <property type="entry name" value="PLipase_D_euk"/>
</dbReference>
<evidence type="ECO:0000256" key="7">
    <source>
        <dbReference type="SAM" id="MobiDB-lite"/>
    </source>
</evidence>
<dbReference type="InterPro" id="IPR025202">
    <property type="entry name" value="PLD-like_dom"/>
</dbReference>
<dbReference type="RefSeq" id="XP_008874556.1">
    <property type="nucleotide sequence ID" value="XM_008876334.1"/>
</dbReference>
<dbReference type="GeneID" id="20087135"/>
<dbReference type="GO" id="GO:0009395">
    <property type="term" value="P:phospholipid catabolic process"/>
    <property type="evidence" value="ECO:0007669"/>
    <property type="project" value="TreeGrafter"/>
</dbReference>
<feature type="compositionally biased region" description="Basic and acidic residues" evidence="7">
    <location>
        <begin position="654"/>
        <end position="664"/>
    </location>
</feature>
<feature type="compositionally biased region" description="Polar residues" evidence="7">
    <location>
        <begin position="1034"/>
        <end position="1049"/>
    </location>
</feature>
<feature type="compositionally biased region" description="Polar residues" evidence="7">
    <location>
        <begin position="976"/>
        <end position="990"/>
    </location>
</feature>
<dbReference type="InterPro" id="IPR015679">
    <property type="entry name" value="PLipase_D_fam"/>
</dbReference>
<keyword evidence="3 6" id="KW-0378">Hydrolase</keyword>
<dbReference type="GO" id="GO:0006654">
    <property type="term" value="P:phosphatidic acid biosynthetic process"/>
    <property type="evidence" value="ECO:0007669"/>
    <property type="project" value="InterPro"/>
</dbReference>
<evidence type="ECO:0000256" key="5">
    <source>
        <dbReference type="ARBA" id="ARBA00023098"/>
    </source>
</evidence>
<feature type="region of interest" description="Disordered" evidence="7">
    <location>
        <begin position="976"/>
        <end position="1057"/>
    </location>
</feature>
<dbReference type="SUPFAM" id="SSF56024">
    <property type="entry name" value="Phospholipase D/nuclease"/>
    <property type="match status" value="2"/>
</dbReference>
<gene>
    <name evidence="9" type="ORF">H310_10085</name>
</gene>
<keyword evidence="5" id="KW-0443">Lipid metabolism</keyword>
<dbReference type="InterPro" id="IPR001736">
    <property type="entry name" value="PLipase_D/transphosphatidylase"/>
</dbReference>
<evidence type="ECO:0000256" key="3">
    <source>
        <dbReference type="ARBA" id="ARBA00022801"/>
    </source>
</evidence>
<dbReference type="Gene3D" id="3.30.870.10">
    <property type="entry name" value="Endonuclease Chain A"/>
    <property type="match status" value="2"/>
</dbReference>
<feature type="domain" description="PLD phosphodiesterase" evidence="8">
    <location>
        <begin position="454"/>
        <end position="481"/>
    </location>
</feature>
<dbReference type="GO" id="GO:0004630">
    <property type="term" value="F:phospholipase D activity"/>
    <property type="evidence" value="ECO:0007669"/>
    <property type="project" value="UniProtKB-UniRule"/>
</dbReference>
<dbReference type="AlphaFoldDB" id="A0A024TRY8"/>
<name>A0A024TRY8_9STRA</name>
<dbReference type="eggNOG" id="KOG1329">
    <property type="taxonomic scope" value="Eukaryota"/>
</dbReference>
<feature type="domain" description="PLD phosphodiesterase" evidence="8">
    <location>
        <begin position="832"/>
        <end position="859"/>
    </location>
</feature>
<evidence type="ECO:0000256" key="1">
    <source>
        <dbReference type="ARBA" id="ARBA00000798"/>
    </source>
</evidence>
<dbReference type="GO" id="GO:0035556">
    <property type="term" value="P:intracellular signal transduction"/>
    <property type="evidence" value="ECO:0007669"/>
    <property type="project" value="InterPro"/>
</dbReference>
<dbReference type="PANTHER" id="PTHR18896">
    <property type="entry name" value="PHOSPHOLIPASE D"/>
    <property type="match status" value="1"/>
</dbReference>
<dbReference type="PANTHER" id="PTHR18896:SF76">
    <property type="entry name" value="PHOSPHOLIPASE"/>
    <property type="match status" value="1"/>
</dbReference>
<proteinExistence type="inferred from homology"/>
<dbReference type="PIRSF" id="PIRSF009376">
    <property type="entry name" value="Phospholipase_D_euk"/>
    <property type="match status" value="1"/>
</dbReference>
<dbReference type="STRING" id="157072.A0A024TRY8"/>
<evidence type="ECO:0000313" key="9">
    <source>
        <dbReference type="EMBL" id="ETV96779.1"/>
    </source>
</evidence>
<dbReference type="Pfam" id="PF13091">
    <property type="entry name" value="PLDc_2"/>
    <property type="match status" value="1"/>
</dbReference>
<dbReference type="VEuPathDB" id="FungiDB:H310_10085"/>
<keyword evidence="2" id="KW-0677">Repeat</keyword>
<dbReference type="EC" id="3.1.4.4" evidence="6"/>
<sequence>MVPTASASTSKKVPGKHTPPRKVMNAWWLFNTHTTRGADADSTLEIFDHAPTVKVKSVRIEDDWPVKTVEFEVELRYRGISRDIYLPKSNVYRLWFYIKGHGYVRTVTPATAPAHTSPPAAVVMDDNAVPAEIEMPQLRDFLFANSQASTTPDMISLLETYLNAALSIPAVRSSAYVLSLLQISGGTFDETGLVTSQREGWLKVRMWLRGSNDNVRLHRGTVMCDNGCFNCFCVVKKYAWHTSQWKWVALKDSCIAIYESNRAITPTDVVLFDGGFKLETGLRAVGSAKEFVLTTSAYVLHAKARHKNDCVKWANQIRSGAETSEWTRRNRRDGSFAMPRRHIHVPSRAQWYVDGEETYAAMHAAMMAATSEIFIAGWWICPTTYLLRPATDASRLDLVLKRRAEDGVQVYVLMYKEISMALSLDSQFAKKSLRRLHPNIHVLRDPDFIMKQLGLWSHHEKIVCIDQTVAFVGGLDLCFGRWDNAKHNLFEPEPQTFPGKDYSNPRIKDFVDVHRPDIDLMDRNANPRMPWHDCHCKLLGEPAKDVARHFIQRWNYSVSTRFKMHRFHHLVPATGCKHMALSRNVATAPPMIHTCTRNPRLSLCVTGFSQATAPAVEPVVPGTEGIVLTDSTDGATKRASVPKGTTAAPTQPANDDKDRNESTDHVSANLSPTTIDDGFACNCQIVRSLSTWSGGCSTEKSIQNAYIRVINDARHFVYIENQFFISSMQGDPLCQNLIANALVSRILRAHAAKQPFRVMVVMPLLPAFQGKPQEKEAYSLRGVMHWQYRSICRGDGSIYHQLSAAGIDNAFEYIAFFALRTHAMHDGVPHTEEVYVHSKIMIVDDSTCIIGSANINERSMSGDRDSEIAAVIEDVEWVPHVTLGGAAVGKFCHSFRMRLFDEHFGPATTAQRGGVKMAYREDPTSAAAWMALRQQAMANTNIYEAVFGCLPADSIRSFHDMGVAFVAESVRHPSGRFSQLQHDTASSADTARSHRHHLDHHDSHQPLEPATIPPRSPHAATNCNDSVQRRGSMENGTAPSTKQGSWRSTSSREQEAHSVFTSAMRAFRREQTVTKDLRPHLEDVHGHIVYFPLRFLEREDLEPKLVPTELLQ</sequence>
<evidence type="ECO:0000259" key="8">
    <source>
        <dbReference type="PROSITE" id="PS50035"/>
    </source>
</evidence>
<dbReference type="PROSITE" id="PS50035">
    <property type="entry name" value="PLD"/>
    <property type="match status" value="2"/>
</dbReference>
<reference evidence="9" key="1">
    <citation type="submission" date="2013-12" db="EMBL/GenBank/DDBJ databases">
        <title>The Genome Sequence of Aphanomyces invadans NJM9701.</title>
        <authorList>
            <consortium name="The Broad Institute Genomics Platform"/>
            <person name="Russ C."/>
            <person name="Tyler B."/>
            <person name="van West P."/>
            <person name="Dieguez-Uribeondo J."/>
            <person name="Young S.K."/>
            <person name="Zeng Q."/>
            <person name="Gargeya S."/>
            <person name="Fitzgerald M."/>
            <person name="Abouelleil A."/>
            <person name="Alvarado L."/>
            <person name="Chapman S.B."/>
            <person name="Gainer-Dewar J."/>
            <person name="Goldberg J."/>
            <person name="Griggs A."/>
            <person name="Gujja S."/>
            <person name="Hansen M."/>
            <person name="Howarth C."/>
            <person name="Imamovic A."/>
            <person name="Ireland A."/>
            <person name="Larimer J."/>
            <person name="McCowan C."/>
            <person name="Murphy C."/>
            <person name="Pearson M."/>
            <person name="Poon T.W."/>
            <person name="Priest M."/>
            <person name="Roberts A."/>
            <person name="Saif S."/>
            <person name="Shea T."/>
            <person name="Sykes S."/>
            <person name="Wortman J."/>
            <person name="Nusbaum C."/>
            <person name="Birren B."/>
        </authorList>
    </citation>
    <scope>NUCLEOTIDE SEQUENCE [LARGE SCALE GENOMIC DNA]</scope>
    <source>
        <strain evidence="9">NJM9701</strain>
    </source>
</reference>
<keyword evidence="4 6" id="KW-0442">Lipid degradation</keyword>
<dbReference type="CDD" id="cd09141">
    <property type="entry name" value="PLDc_vPLD1_2_yPLD_like_2"/>
    <property type="match status" value="1"/>
</dbReference>
<comment type="similarity">
    <text evidence="6">Belongs to the phospholipase D family.</text>
</comment>
<feature type="region of interest" description="Disordered" evidence="7">
    <location>
        <begin position="626"/>
        <end position="669"/>
    </location>
</feature>
<dbReference type="SMART" id="SM00155">
    <property type="entry name" value="PLDc"/>
    <property type="match status" value="2"/>
</dbReference>
<evidence type="ECO:0000256" key="4">
    <source>
        <dbReference type="ARBA" id="ARBA00022963"/>
    </source>
</evidence>
<evidence type="ECO:0000256" key="6">
    <source>
        <dbReference type="PIRNR" id="PIRNR009376"/>
    </source>
</evidence>
<evidence type="ECO:0000256" key="2">
    <source>
        <dbReference type="ARBA" id="ARBA00022737"/>
    </source>
</evidence>
<comment type="catalytic activity">
    <reaction evidence="1 6">
        <text>a 1,2-diacyl-sn-glycero-3-phosphocholine + H2O = a 1,2-diacyl-sn-glycero-3-phosphate + choline + H(+)</text>
        <dbReference type="Rhea" id="RHEA:14445"/>
        <dbReference type="ChEBI" id="CHEBI:15354"/>
        <dbReference type="ChEBI" id="CHEBI:15377"/>
        <dbReference type="ChEBI" id="CHEBI:15378"/>
        <dbReference type="ChEBI" id="CHEBI:57643"/>
        <dbReference type="ChEBI" id="CHEBI:58608"/>
        <dbReference type="EC" id="3.1.4.4"/>
    </reaction>
</comment>
<dbReference type="Pfam" id="PF00614">
    <property type="entry name" value="PLDc"/>
    <property type="match status" value="1"/>
</dbReference>